<keyword evidence="1" id="KW-1133">Transmembrane helix</keyword>
<dbReference type="AlphaFoldDB" id="A0A543IWA3"/>
<dbReference type="OrthoDB" id="3542690at2"/>
<dbReference type="RefSeq" id="WP_142258971.1">
    <property type="nucleotide sequence ID" value="NZ_BMPV01000003.1"/>
</dbReference>
<reference evidence="2 3" key="1">
    <citation type="submission" date="2019-06" db="EMBL/GenBank/DDBJ databases">
        <title>Sequencing the genomes of 1000 actinobacteria strains.</title>
        <authorList>
            <person name="Klenk H.-P."/>
        </authorList>
    </citation>
    <scope>NUCLEOTIDE SEQUENCE [LARGE SCALE GENOMIC DNA]</scope>
    <source>
        <strain evidence="2 3">DSM 43186</strain>
    </source>
</reference>
<comment type="caution">
    <text evidence="2">The sequence shown here is derived from an EMBL/GenBank/DDBJ whole genome shotgun (WGS) entry which is preliminary data.</text>
</comment>
<keyword evidence="1" id="KW-0472">Membrane</keyword>
<sequence length="196" mass="21468">MWNSPPTRLARWLGLDRNPLRRTSDRVECALRLFALLAVAVAVVIGIGMGTRAYDEGVRAEREQKASRQQTQAVLVQDLTHPGVTPAGGVIPGRARAQWTAPDGTVRRGLVEVDPGRRVGDTVLIWVDRDGVQTRPPQDRGATVAAAISAGAAPPFAALAASTLLLVTTRLINQRRAARQWEAEWRIVEPSWRHHI</sequence>
<gene>
    <name evidence="2" type="ORF">FHX40_1550</name>
</gene>
<keyword evidence="1" id="KW-0812">Transmembrane</keyword>
<feature type="transmembrane region" description="Helical" evidence="1">
    <location>
        <begin position="144"/>
        <end position="167"/>
    </location>
</feature>
<dbReference type="Proteomes" id="UP000319213">
    <property type="component" value="Unassembled WGS sequence"/>
</dbReference>
<accession>A0A543IWA3</accession>
<proteinExistence type="predicted"/>
<dbReference type="PANTHER" id="PTHR42305">
    <property type="entry name" value="MEMBRANE PROTEIN RV1733C-RELATED"/>
    <property type="match status" value="1"/>
</dbReference>
<dbReference type="EMBL" id="VFPQ01000001">
    <property type="protein sequence ID" value="TQM74864.1"/>
    <property type="molecule type" value="Genomic_DNA"/>
</dbReference>
<protein>
    <submittedName>
        <fullName evidence="2">Uncharacterized protein</fullName>
    </submittedName>
</protein>
<evidence type="ECO:0000256" key="1">
    <source>
        <dbReference type="SAM" id="Phobius"/>
    </source>
</evidence>
<organism evidence="2 3">
    <name type="scientific">Thermopolyspora flexuosa</name>
    <dbReference type="NCBI Taxonomy" id="103836"/>
    <lineage>
        <taxon>Bacteria</taxon>
        <taxon>Bacillati</taxon>
        <taxon>Actinomycetota</taxon>
        <taxon>Actinomycetes</taxon>
        <taxon>Streptosporangiales</taxon>
        <taxon>Streptosporangiaceae</taxon>
        <taxon>Thermopolyspora</taxon>
    </lineage>
</organism>
<evidence type="ECO:0000313" key="3">
    <source>
        <dbReference type="Proteomes" id="UP000319213"/>
    </source>
</evidence>
<keyword evidence="3" id="KW-1185">Reference proteome</keyword>
<name>A0A543IWA3_9ACTN</name>
<dbReference type="InterPro" id="IPR039708">
    <property type="entry name" value="MT1774/Rv1733c-like"/>
</dbReference>
<dbReference type="PANTHER" id="PTHR42305:SF1">
    <property type="entry name" value="MEMBRANE PROTEIN RV1733C-RELATED"/>
    <property type="match status" value="1"/>
</dbReference>
<feature type="transmembrane region" description="Helical" evidence="1">
    <location>
        <begin position="29"/>
        <end position="49"/>
    </location>
</feature>
<evidence type="ECO:0000313" key="2">
    <source>
        <dbReference type="EMBL" id="TQM74864.1"/>
    </source>
</evidence>